<dbReference type="OrthoDB" id="5329969at2"/>
<evidence type="ECO:0000313" key="3">
    <source>
        <dbReference type="EMBL" id="TLD79425.1"/>
    </source>
</evidence>
<evidence type="ECO:0000256" key="1">
    <source>
        <dbReference type="SAM" id="Phobius"/>
    </source>
</evidence>
<feature type="transmembrane region" description="Helical" evidence="1">
    <location>
        <begin position="40"/>
        <end position="62"/>
    </location>
</feature>
<dbReference type="Proteomes" id="UP000029925">
    <property type="component" value="Unassembled WGS sequence"/>
</dbReference>
<reference evidence="3 4" key="1">
    <citation type="journal article" date="2014" name="Genome Announc.">
        <title>Draft genome sequences of eight enterohepatic helicobacter species isolated from both laboratory and wild rodents.</title>
        <authorList>
            <person name="Sheh A."/>
            <person name="Shen Z."/>
            <person name="Fox J.G."/>
        </authorList>
    </citation>
    <scope>NUCLEOTIDE SEQUENCE [LARGE SCALE GENOMIC DNA]</scope>
    <source>
        <strain evidence="3 4">MIT 98-6810</strain>
    </source>
</reference>
<keyword evidence="1" id="KW-0812">Transmembrane</keyword>
<name>A0A099UEW3_9HELI</name>
<gene>
    <name evidence="2" type="ORF">BN2458_PEG0594</name>
    <name evidence="3" type="ORF">LS75_000320</name>
</gene>
<evidence type="ECO:0000313" key="2">
    <source>
        <dbReference type="EMBL" id="CUU39480.1"/>
    </source>
</evidence>
<reference evidence="2" key="3">
    <citation type="submission" date="2015-11" db="EMBL/GenBank/DDBJ databases">
        <authorList>
            <person name="Zhang Y."/>
            <person name="Guo Z."/>
        </authorList>
    </citation>
    <scope>NUCLEOTIDE SEQUENCE</scope>
    <source>
        <strain evidence="2">1</strain>
    </source>
</reference>
<proteinExistence type="predicted"/>
<dbReference type="Proteomes" id="UP000064525">
    <property type="component" value="Chromosome I"/>
</dbReference>
<dbReference type="PATRIC" id="fig|76936.10.peg.580"/>
<keyword evidence="1" id="KW-1133">Transmembrane helix</keyword>
<accession>A0A099UEW3</accession>
<evidence type="ECO:0000313" key="5">
    <source>
        <dbReference type="Proteomes" id="UP000064525"/>
    </source>
</evidence>
<dbReference type="GeneID" id="78150882"/>
<dbReference type="KEGG" id="hty:BN2458_PEG0594"/>
<dbReference type="AlphaFoldDB" id="A0A099UEW3"/>
<protein>
    <submittedName>
        <fullName evidence="2">Uncharacterized protein</fullName>
    </submittedName>
</protein>
<sequence>MSRKERVKTTIDFIKSGVFALLTALFGIFAYIVINIDTINIFQAIACIIGIVIIVIIFFFLIKYLKKNLDELEELE</sequence>
<dbReference type="EMBL" id="JRPF02000001">
    <property type="protein sequence ID" value="TLD79425.1"/>
    <property type="molecule type" value="Genomic_DNA"/>
</dbReference>
<dbReference type="EMBL" id="LN907858">
    <property type="protein sequence ID" value="CUU39480.1"/>
    <property type="molecule type" value="Genomic_DNA"/>
</dbReference>
<dbReference type="STRING" id="76936.BN2458_PEG0594"/>
<keyword evidence="1" id="KW-0472">Membrane</keyword>
<organism evidence="2 5">
    <name type="scientific">Helicobacter typhlonius</name>
    <dbReference type="NCBI Taxonomy" id="76936"/>
    <lineage>
        <taxon>Bacteria</taxon>
        <taxon>Pseudomonadati</taxon>
        <taxon>Campylobacterota</taxon>
        <taxon>Epsilonproteobacteria</taxon>
        <taxon>Campylobacterales</taxon>
        <taxon>Helicobacteraceae</taxon>
        <taxon>Helicobacter</taxon>
    </lineage>
</organism>
<dbReference type="RefSeq" id="WP_034342178.1">
    <property type="nucleotide sequence ID" value="NZ_CAMTKE010000001.1"/>
</dbReference>
<keyword evidence="4" id="KW-1185">Reference proteome</keyword>
<reference evidence="5" key="2">
    <citation type="submission" date="2015-11" db="EMBL/GenBank/DDBJ databases">
        <authorList>
            <person name="Anvar S.Y."/>
        </authorList>
    </citation>
    <scope>NUCLEOTIDE SEQUENCE [LARGE SCALE GENOMIC DNA]</scope>
</reference>
<feature type="transmembrane region" description="Helical" evidence="1">
    <location>
        <begin position="12"/>
        <end position="34"/>
    </location>
</feature>
<evidence type="ECO:0000313" key="4">
    <source>
        <dbReference type="Proteomes" id="UP000029925"/>
    </source>
</evidence>